<dbReference type="InterPro" id="IPR032872">
    <property type="entry name" value="WAK_assoc_C"/>
</dbReference>
<dbReference type="Pfam" id="PF14380">
    <property type="entry name" value="WAK_assoc"/>
    <property type="match status" value="1"/>
</dbReference>
<feature type="domain" description="Wall-associated receptor kinase C-terminal" evidence="9">
    <location>
        <begin position="216"/>
        <end position="267"/>
    </location>
</feature>
<evidence type="ECO:0000256" key="3">
    <source>
        <dbReference type="ARBA" id="ARBA00022729"/>
    </source>
</evidence>
<sequence length="306" mass="34036">MDLPRFVPLLSIFLLLIPPLTCAQVCQRNCGKEYLKYPFGSGPGCGNPLFQPHISCSQQKLTFTTHTGSYLVTSIDYSNQVIYISDPTMSTCSCTLPSKGFGLDWNAPFTFHDSTIFALVDCSINSSSICTTQSYDDIDDGNNKNSNSNSNSKLLCDQSTPICSLLYSCKPISTINLPISTCCVYEPVNLGPSFEMDLQKLQCPSYTGFYNFDEGESDPEKWNYGIALKYKFSVTDDYPNSCAACEKSYGVCGYNGPYNSFICNCPNGINTTTDCYFTSSYNNAFRNGIAYWLICPMAWSLVWFFL</sequence>
<evidence type="ECO:0000256" key="4">
    <source>
        <dbReference type="ARBA" id="ARBA00023180"/>
    </source>
</evidence>
<dbReference type="GO" id="GO:0004674">
    <property type="term" value="F:protein serine/threonine kinase activity"/>
    <property type="evidence" value="ECO:0007669"/>
    <property type="project" value="UniProtKB-EC"/>
</dbReference>
<protein>
    <recommendedName>
        <fullName evidence="2">non-specific serine/threonine protein kinase</fullName>
        <ecNumber evidence="2">2.7.11.1</ecNumber>
    </recommendedName>
</protein>
<organism evidence="10 11">
    <name type="scientific">Arachis hypogaea</name>
    <name type="common">Peanut</name>
    <dbReference type="NCBI Taxonomy" id="3818"/>
    <lineage>
        <taxon>Eukaryota</taxon>
        <taxon>Viridiplantae</taxon>
        <taxon>Streptophyta</taxon>
        <taxon>Embryophyta</taxon>
        <taxon>Tracheophyta</taxon>
        <taxon>Spermatophyta</taxon>
        <taxon>Magnoliopsida</taxon>
        <taxon>eudicotyledons</taxon>
        <taxon>Gunneridae</taxon>
        <taxon>Pentapetalae</taxon>
        <taxon>rosids</taxon>
        <taxon>fabids</taxon>
        <taxon>Fabales</taxon>
        <taxon>Fabaceae</taxon>
        <taxon>Papilionoideae</taxon>
        <taxon>50 kb inversion clade</taxon>
        <taxon>dalbergioids sensu lato</taxon>
        <taxon>Dalbergieae</taxon>
        <taxon>Pterocarpus clade</taxon>
        <taxon>Arachis</taxon>
    </lineage>
</organism>
<reference evidence="10 11" key="1">
    <citation type="submission" date="2019-01" db="EMBL/GenBank/DDBJ databases">
        <title>Sequencing of cultivated peanut Arachis hypogaea provides insights into genome evolution and oil improvement.</title>
        <authorList>
            <person name="Chen X."/>
        </authorList>
    </citation>
    <scope>NUCLEOTIDE SEQUENCE [LARGE SCALE GENOMIC DNA]</scope>
    <source>
        <strain evidence="11">cv. Fuhuasheng</strain>
        <tissue evidence="10">Leaves</tissue>
    </source>
</reference>
<dbReference type="GO" id="GO:0016020">
    <property type="term" value="C:membrane"/>
    <property type="evidence" value="ECO:0007669"/>
    <property type="project" value="UniProtKB-SubCell"/>
</dbReference>
<evidence type="ECO:0000256" key="1">
    <source>
        <dbReference type="ARBA" id="ARBA00004167"/>
    </source>
</evidence>
<evidence type="ECO:0000256" key="7">
    <source>
        <dbReference type="SAM" id="SignalP"/>
    </source>
</evidence>
<keyword evidence="11" id="KW-1185">Reference proteome</keyword>
<dbReference type="EMBL" id="SDMP01000015">
    <property type="protein sequence ID" value="RYR09613.1"/>
    <property type="molecule type" value="Genomic_DNA"/>
</dbReference>
<feature type="domain" description="Wall-associated receptor kinase galacturonan-binding" evidence="8">
    <location>
        <begin position="26"/>
        <end position="86"/>
    </location>
</feature>
<dbReference type="InterPro" id="IPR025287">
    <property type="entry name" value="WAK_GUB"/>
</dbReference>
<comment type="caution">
    <text evidence="10">The sequence shown here is derived from an EMBL/GenBank/DDBJ whole genome shotgun (WGS) entry which is preliminary data.</text>
</comment>
<dbReference type="Proteomes" id="UP000289738">
    <property type="component" value="Chromosome B05"/>
</dbReference>
<accession>A0A444Z620</accession>
<dbReference type="AlphaFoldDB" id="A0A444Z620"/>
<evidence type="ECO:0000256" key="2">
    <source>
        <dbReference type="ARBA" id="ARBA00012513"/>
    </source>
</evidence>
<dbReference type="Gramene" id="arahy.Tifrunner.gnm2.ann2.Ah15g215100.1">
    <property type="protein sequence ID" value="arahy.Tifrunner.gnm2.ann2.Ah15g215100.1-CDS"/>
    <property type="gene ID" value="arahy.Tifrunner.gnm2.ann2.Ah15g215100"/>
</dbReference>
<dbReference type="STRING" id="3818.A0A444Z620"/>
<feature type="chain" id="PRO_5019545904" description="non-specific serine/threonine protein kinase" evidence="7">
    <location>
        <begin position="24"/>
        <end position="306"/>
    </location>
</feature>
<keyword evidence="4" id="KW-0325">Glycoprotein</keyword>
<dbReference type="EC" id="2.7.11.1" evidence="2"/>
<evidence type="ECO:0000256" key="6">
    <source>
        <dbReference type="ARBA" id="ARBA00048679"/>
    </source>
</evidence>
<keyword evidence="3 7" id="KW-0732">Signal</keyword>
<dbReference type="Pfam" id="PF13947">
    <property type="entry name" value="GUB_WAK_bind"/>
    <property type="match status" value="1"/>
</dbReference>
<comment type="subcellular location">
    <subcellularLocation>
        <location evidence="1">Membrane</location>
        <topology evidence="1">Single-pass membrane protein</topology>
    </subcellularLocation>
</comment>
<comment type="catalytic activity">
    <reaction evidence="5">
        <text>L-threonyl-[protein] + ATP = O-phospho-L-threonyl-[protein] + ADP + H(+)</text>
        <dbReference type="Rhea" id="RHEA:46608"/>
        <dbReference type="Rhea" id="RHEA-COMP:11060"/>
        <dbReference type="Rhea" id="RHEA-COMP:11605"/>
        <dbReference type="ChEBI" id="CHEBI:15378"/>
        <dbReference type="ChEBI" id="CHEBI:30013"/>
        <dbReference type="ChEBI" id="CHEBI:30616"/>
        <dbReference type="ChEBI" id="CHEBI:61977"/>
        <dbReference type="ChEBI" id="CHEBI:456216"/>
        <dbReference type="EC" id="2.7.11.1"/>
    </reaction>
</comment>
<dbReference type="PANTHER" id="PTHR33355">
    <property type="entry name" value="WALL-ASSOCIATED RECEPTOR KINASE CARBOXY-TERMINAL PROTEIN-RELATED"/>
    <property type="match status" value="1"/>
</dbReference>
<dbReference type="PANTHER" id="PTHR33355:SF10">
    <property type="entry name" value="EGF-LIKE DOMAIN-CONTAINING PROTEIN"/>
    <property type="match status" value="1"/>
</dbReference>
<gene>
    <name evidence="10" type="ORF">Ahy_B05g077983</name>
</gene>
<dbReference type="OrthoDB" id="1933476at2759"/>
<evidence type="ECO:0000256" key="5">
    <source>
        <dbReference type="ARBA" id="ARBA00047899"/>
    </source>
</evidence>
<feature type="signal peptide" evidence="7">
    <location>
        <begin position="1"/>
        <end position="23"/>
    </location>
</feature>
<evidence type="ECO:0000259" key="8">
    <source>
        <dbReference type="Pfam" id="PF13947"/>
    </source>
</evidence>
<proteinExistence type="predicted"/>
<evidence type="ECO:0000259" key="9">
    <source>
        <dbReference type="Pfam" id="PF14380"/>
    </source>
</evidence>
<evidence type="ECO:0000313" key="10">
    <source>
        <dbReference type="EMBL" id="RYR09613.1"/>
    </source>
</evidence>
<comment type="catalytic activity">
    <reaction evidence="6">
        <text>L-seryl-[protein] + ATP = O-phospho-L-seryl-[protein] + ADP + H(+)</text>
        <dbReference type="Rhea" id="RHEA:17989"/>
        <dbReference type="Rhea" id="RHEA-COMP:9863"/>
        <dbReference type="Rhea" id="RHEA-COMP:11604"/>
        <dbReference type="ChEBI" id="CHEBI:15378"/>
        <dbReference type="ChEBI" id="CHEBI:29999"/>
        <dbReference type="ChEBI" id="CHEBI:30616"/>
        <dbReference type="ChEBI" id="CHEBI:83421"/>
        <dbReference type="ChEBI" id="CHEBI:456216"/>
        <dbReference type="EC" id="2.7.11.1"/>
    </reaction>
</comment>
<dbReference type="GO" id="GO:0030247">
    <property type="term" value="F:polysaccharide binding"/>
    <property type="evidence" value="ECO:0007669"/>
    <property type="project" value="InterPro"/>
</dbReference>
<evidence type="ECO:0000313" key="11">
    <source>
        <dbReference type="Proteomes" id="UP000289738"/>
    </source>
</evidence>
<name>A0A444Z620_ARAHY</name>